<feature type="compositionally biased region" description="Basic and acidic residues" evidence="1">
    <location>
        <begin position="12"/>
        <end position="26"/>
    </location>
</feature>
<evidence type="ECO:0000256" key="1">
    <source>
        <dbReference type="SAM" id="MobiDB-lite"/>
    </source>
</evidence>
<comment type="caution">
    <text evidence="2">The sequence shown here is derived from an EMBL/GenBank/DDBJ whole genome shotgun (WGS) entry which is preliminary data.</text>
</comment>
<gene>
    <name evidence="2" type="ORF">M8009_14525</name>
</gene>
<proteinExistence type="predicted"/>
<organism evidence="2 3">
    <name type="scientific">Halomonas gemina</name>
    <dbReference type="NCBI Taxonomy" id="2945105"/>
    <lineage>
        <taxon>Bacteria</taxon>
        <taxon>Pseudomonadati</taxon>
        <taxon>Pseudomonadota</taxon>
        <taxon>Gammaproteobacteria</taxon>
        <taxon>Oceanospirillales</taxon>
        <taxon>Halomonadaceae</taxon>
        <taxon>Halomonas</taxon>
    </lineage>
</organism>
<reference evidence="2" key="1">
    <citation type="submission" date="2022-05" db="EMBL/GenBank/DDBJ databases">
        <title>Halomonas geminus sp. nov. and Halomonas llamarensis sp. nov. isolated from high-altitude salars of the Atacama Desert.</title>
        <authorList>
            <person name="Hintersatz C."/>
            <person name="Rojas L.A."/>
            <person name="Wei T.-S."/>
            <person name="Kutschke S."/>
            <person name="Lehmann F."/>
            <person name="Jain R."/>
            <person name="Pollmann K."/>
        </authorList>
    </citation>
    <scope>NUCLEOTIDE SEQUENCE</scope>
    <source>
        <strain evidence="2">ATCH28</strain>
    </source>
</reference>
<dbReference type="Proteomes" id="UP001165369">
    <property type="component" value="Unassembled WGS sequence"/>
</dbReference>
<keyword evidence="3" id="KW-1185">Reference proteome</keyword>
<accession>A0ABT0T445</accession>
<feature type="region of interest" description="Disordered" evidence="1">
    <location>
        <begin position="1"/>
        <end position="26"/>
    </location>
</feature>
<evidence type="ECO:0000313" key="2">
    <source>
        <dbReference type="EMBL" id="MCL7941504.1"/>
    </source>
</evidence>
<evidence type="ECO:0000313" key="3">
    <source>
        <dbReference type="Proteomes" id="UP001165369"/>
    </source>
</evidence>
<sequence>METLRQVISDAADQHDHDRQAVKKIREERKQDKTLYRRISDSLLEVLAEELHQRCSMEARIGGDDDAPLKGTSIDDYRALVSERLTELEAALQDMNLARPGGATLRSRMRALAERSGSGRLTDDTH</sequence>
<name>A0ABT0T445_9GAMM</name>
<protein>
    <submittedName>
        <fullName evidence="2">Uncharacterized protein</fullName>
    </submittedName>
</protein>
<dbReference type="RefSeq" id="WP_250062438.1">
    <property type="nucleotide sequence ID" value="NZ_JAMJPK010000006.1"/>
</dbReference>
<dbReference type="EMBL" id="JAMJPK010000006">
    <property type="protein sequence ID" value="MCL7941504.1"/>
    <property type="molecule type" value="Genomic_DNA"/>
</dbReference>